<comment type="caution">
    <text evidence="1">The sequence shown here is derived from an EMBL/GenBank/DDBJ whole genome shotgun (WGS) entry which is preliminary data.</text>
</comment>
<protein>
    <submittedName>
        <fullName evidence="1">Uncharacterized protein</fullName>
    </submittedName>
</protein>
<proteinExistence type="predicted"/>
<evidence type="ECO:0000313" key="2">
    <source>
        <dbReference type="Proteomes" id="UP001177670"/>
    </source>
</evidence>
<reference evidence="1" key="1">
    <citation type="submission" date="2021-10" db="EMBL/GenBank/DDBJ databases">
        <title>Melipona bicolor Genome sequencing and assembly.</title>
        <authorList>
            <person name="Araujo N.S."/>
            <person name="Arias M.C."/>
        </authorList>
    </citation>
    <scope>NUCLEOTIDE SEQUENCE</scope>
    <source>
        <strain evidence="1">USP_2M_L1-L4_2017</strain>
        <tissue evidence="1">Whole body</tissue>
    </source>
</reference>
<name>A0AA40FE19_9HYME</name>
<dbReference type="EMBL" id="JAHYIQ010000053">
    <property type="protein sequence ID" value="KAK1117312.1"/>
    <property type="molecule type" value="Genomic_DNA"/>
</dbReference>
<keyword evidence="2" id="KW-1185">Reference proteome</keyword>
<feature type="non-terminal residue" evidence="1">
    <location>
        <position position="53"/>
    </location>
</feature>
<sequence length="53" mass="5665">MADSHGSGSLGFLRGLWVRGNAQAWSRYATALLCGISMEEGYGVLNELPAIHT</sequence>
<organism evidence="1 2">
    <name type="scientific">Melipona bicolor</name>
    <dbReference type="NCBI Taxonomy" id="60889"/>
    <lineage>
        <taxon>Eukaryota</taxon>
        <taxon>Metazoa</taxon>
        <taxon>Ecdysozoa</taxon>
        <taxon>Arthropoda</taxon>
        <taxon>Hexapoda</taxon>
        <taxon>Insecta</taxon>
        <taxon>Pterygota</taxon>
        <taxon>Neoptera</taxon>
        <taxon>Endopterygota</taxon>
        <taxon>Hymenoptera</taxon>
        <taxon>Apocrita</taxon>
        <taxon>Aculeata</taxon>
        <taxon>Apoidea</taxon>
        <taxon>Anthophila</taxon>
        <taxon>Apidae</taxon>
        <taxon>Melipona</taxon>
    </lineage>
</organism>
<evidence type="ECO:0000313" key="1">
    <source>
        <dbReference type="EMBL" id="KAK1117312.1"/>
    </source>
</evidence>
<dbReference type="AlphaFoldDB" id="A0AA40FE19"/>
<gene>
    <name evidence="1" type="ORF">K0M31_016861</name>
</gene>
<accession>A0AA40FE19</accession>
<dbReference type="Proteomes" id="UP001177670">
    <property type="component" value="Unassembled WGS sequence"/>
</dbReference>